<keyword evidence="2" id="KW-1185">Reference proteome</keyword>
<name>A0ABP1RKD3_9HEXA</name>
<accession>A0ABP1RKD3</accession>
<dbReference type="EMBL" id="CAXLJM020000078">
    <property type="protein sequence ID" value="CAL8129510.1"/>
    <property type="molecule type" value="Genomic_DNA"/>
</dbReference>
<evidence type="ECO:0000313" key="1">
    <source>
        <dbReference type="EMBL" id="CAL8129510.1"/>
    </source>
</evidence>
<dbReference type="Proteomes" id="UP001642540">
    <property type="component" value="Unassembled WGS sequence"/>
</dbReference>
<sequence>MSAMEAGATEEISETNSLLFDAVRTWVIGQCVLGSVVRRLFQEIHDLNQQDPLERLDSVIDNPAMQTYMEHIATLAKPYFTTLGKLREFIQRLKQFNEMMKDESTKLDEPGAPTLTVDGVVITMIGQDINQTIEKWTSRNKLLPAWNTTMAELVAEWDSELKLEIQESHSSCVFLLDALDAM</sequence>
<comment type="caution">
    <text evidence="1">The sequence shown here is derived from an EMBL/GenBank/DDBJ whole genome shotgun (WGS) entry which is preliminary data.</text>
</comment>
<evidence type="ECO:0000313" key="2">
    <source>
        <dbReference type="Proteomes" id="UP001642540"/>
    </source>
</evidence>
<organism evidence="1 2">
    <name type="scientific">Orchesella dallaii</name>
    <dbReference type="NCBI Taxonomy" id="48710"/>
    <lineage>
        <taxon>Eukaryota</taxon>
        <taxon>Metazoa</taxon>
        <taxon>Ecdysozoa</taxon>
        <taxon>Arthropoda</taxon>
        <taxon>Hexapoda</taxon>
        <taxon>Collembola</taxon>
        <taxon>Entomobryomorpha</taxon>
        <taxon>Entomobryoidea</taxon>
        <taxon>Orchesellidae</taxon>
        <taxon>Orchesellinae</taxon>
        <taxon>Orchesella</taxon>
    </lineage>
</organism>
<gene>
    <name evidence="1" type="ORF">ODALV1_LOCUS23241</name>
</gene>
<reference evidence="1 2" key="1">
    <citation type="submission" date="2024-08" db="EMBL/GenBank/DDBJ databases">
        <authorList>
            <person name="Cucini C."/>
            <person name="Frati F."/>
        </authorList>
    </citation>
    <scope>NUCLEOTIDE SEQUENCE [LARGE SCALE GENOMIC DNA]</scope>
</reference>
<protein>
    <submittedName>
        <fullName evidence="1">Uncharacterized protein</fullName>
    </submittedName>
</protein>
<proteinExistence type="predicted"/>